<keyword evidence="4" id="KW-1185">Reference proteome</keyword>
<reference evidence="3 4" key="1">
    <citation type="submission" date="2017-05" db="EMBL/GenBank/DDBJ databases">
        <authorList>
            <person name="Varghese N."/>
            <person name="Submissions S."/>
        </authorList>
    </citation>
    <scope>NUCLEOTIDE SEQUENCE [LARGE SCALE GENOMIC DNA]</scope>
    <source>
        <strain evidence="3 4">DSM 25457</strain>
    </source>
</reference>
<dbReference type="PANTHER" id="PTHR30093:SF2">
    <property type="entry name" value="TYPE II SECRETION SYSTEM PROTEIN H"/>
    <property type="match status" value="1"/>
</dbReference>
<proteinExistence type="predicted"/>
<sequence length="545" mass="59385">MRIASPVLGFCLMLAVVLACCCLGDVTTQAQEAATSGYSTDHIPSDSIAAFFLPVGEMISSPDLELFPIEIAQAAMVEKLGVDPLHISDVSVFVGMPGPTGPQAGAVFRMNQDYEVSDLSEQIVASSEATVIQGHEMYPVTDAPNVFLHQLDARTYLAGTSEFLVSMVEVEESVGPLPSLVSKLRRRPGLLGVAVIEPIRPMVVGGLGQVAGRMPPPLQKLARFGEWTDALLVQVNYSLMSGSFEVSAIAKDEASAGELESALNESIDFGLMVLRQQMLKEQQADPENAVNQATMKYVDRISAKYSDLIRPTRKGKTVHIKLESNIATTGVLVGLLLPAVQAAREAARRMSASNNLKQIGLAFHNHHASFQSLPDRAIRDQSGKPLLSWRVKILPFIGEEALYNEFHLDEPWDSDHNYRLLRRMPETYVDPSVPPRPGYTVFQVPVGEEAMFPVNGTRQFRDVRDGLSNTIMVVETNRDEMVPWTKPADVQLDAMNPIPQLGNTHQGGFHVVLGDGAVKFITTNIDLTVLRALVTPSSGEVISGF</sequence>
<protein>
    <recommendedName>
        <fullName evidence="2">DUF1559 domain-containing protein</fullName>
    </recommendedName>
</protein>
<name>A0ABY1PWU6_9BACT</name>
<dbReference type="PROSITE" id="PS51257">
    <property type="entry name" value="PROKAR_LIPOPROTEIN"/>
    <property type="match status" value="1"/>
</dbReference>
<dbReference type="EMBL" id="FXUG01000003">
    <property type="protein sequence ID" value="SMP51605.1"/>
    <property type="molecule type" value="Genomic_DNA"/>
</dbReference>
<accession>A0ABY1PWU6</accession>
<evidence type="ECO:0000313" key="4">
    <source>
        <dbReference type="Proteomes" id="UP001158067"/>
    </source>
</evidence>
<dbReference type="Pfam" id="PF07596">
    <property type="entry name" value="SBP_bac_10"/>
    <property type="match status" value="1"/>
</dbReference>
<feature type="signal peptide" evidence="1">
    <location>
        <begin position="1"/>
        <end position="19"/>
    </location>
</feature>
<gene>
    <name evidence="3" type="ORF">SAMN06265222_103302</name>
</gene>
<evidence type="ECO:0000313" key="3">
    <source>
        <dbReference type="EMBL" id="SMP51605.1"/>
    </source>
</evidence>
<dbReference type="InterPro" id="IPR027558">
    <property type="entry name" value="Pre_pil_HX9DG_C"/>
</dbReference>
<organism evidence="3 4">
    <name type="scientific">Neorhodopirellula lusitana</name>
    <dbReference type="NCBI Taxonomy" id="445327"/>
    <lineage>
        <taxon>Bacteria</taxon>
        <taxon>Pseudomonadati</taxon>
        <taxon>Planctomycetota</taxon>
        <taxon>Planctomycetia</taxon>
        <taxon>Pirellulales</taxon>
        <taxon>Pirellulaceae</taxon>
        <taxon>Neorhodopirellula</taxon>
    </lineage>
</organism>
<evidence type="ECO:0000256" key="1">
    <source>
        <dbReference type="SAM" id="SignalP"/>
    </source>
</evidence>
<keyword evidence="1" id="KW-0732">Signal</keyword>
<dbReference type="Proteomes" id="UP001158067">
    <property type="component" value="Unassembled WGS sequence"/>
</dbReference>
<feature type="chain" id="PRO_5047232415" description="DUF1559 domain-containing protein" evidence="1">
    <location>
        <begin position="20"/>
        <end position="545"/>
    </location>
</feature>
<comment type="caution">
    <text evidence="3">The sequence shown here is derived from an EMBL/GenBank/DDBJ whole genome shotgun (WGS) entry which is preliminary data.</text>
</comment>
<dbReference type="InterPro" id="IPR045584">
    <property type="entry name" value="Pilin-like"/>
</dbReference>
<dbReference type="SUPFAM" id="SSF54523">
    <property type="entry name" value="Pili subunits"/>
    <property type="match status" value="1"/>
</dbReference>
<dbReference type="InterPro" id="IPR011453">
    <property type="entry name" value="DUF1559"/>
</dbReference>
<dbReference type="NCBIfam" id="TIGR04294">
    <property type="entry name" value="pre_pil_HX9DG"/>
    <property type="match status" value="1"/>
</dbReference>
<dbReference type="PANTHER" id="PTHR30093">
    <property type="entry name" value="GENERAL SECRETION PATHWAY PROTEIN G"/>
    <property type="match status" value="1"/>
</dbReference>
<evidence type="ECO:0000259" key="2">
    <source>
        <dbReference type="Pfam" id="PF07596"/>
    </source>
</evidence>
<dbReference type="RefSeq" id="WP_283432089.1">
    <property type="nucleotide sequence ID" value="NZ_FXUG01000003.1"/>
</dbReference>
<feature type="domain" description="DUF1559" evidence="2">
    <location>
        <begin position="341"/>
        <end position="489"/>
    </location>
</feature>